<dbReference type="Gene3D" id="3.60.15.10">
    <property type="entry name" value="Ribonuclease Z/Hydroxyacylglutathione hydrolase-like"/>
    <property type="match status" value="1"/>
</dbReference>
<dbReference type="GO" id="GO:0042781">
    <property type="term" value="F:3'-tRNA processing endoribonuclease activity"/>
    <property type="evidence" value="ECO:0007669"/>
    <property type="project" value="TreeGrafter"/>
</dbReference>
<sequence length="268" mass="29474">MSGVTFLGTAGGRMVVTSQLRKSGGFWLSLAGKNILVDPGPGSLMRSVELGLKPANLDCIVLSHKHIDHSNDVNIMIEAMSGGSFRPRGILLAPSDALEGDDPVVLRYVRTYIRNNIKVLEPGFKYSLDGVGIEVAVRMMHANVESYGLKFTFDGKTLGYITDTKYFNGLPEAFKGCDYLIVNMVRMTHDARFEHLLPEDVIRILKVAKPRQVILNHFGMQVVKARPDAVARRIEKESRVRTIAGADGMQFSFDTGKAVTEPTISSFG</sequence>
<reference evidence="2 3" key="1">
    <citation type="journal article" date="2006" name="Science">
        <title>Genome of rice cluster I archaea -- the key methane producers in the rice rhizosphere.</title>
        <authorList>
            <person name="Erkel C."/>
            <person name="Kube M."/>
            <person name="Reinhardt R."/>
            <person name="Liesack W."/>
        </authorList>
    </citation>
    <scope>NUCLEOTIDE SEQUENCE [LARGE SCALE GENOMIC DNA]</scope>
    <source>
        <strain evidence="3">DSM 22066 / NBRC 105507 / MRE50</strain>
    </source>
</reference>
<dbReference type="KEGG" id="rci:RCIX1895"/>
<accession>Q0W3H4</accession>
<dbReference type="Pfam" id="PF12706">
    <property type="entry name" value="Lactamase_B_2"/>
    <property type="match status" value="1"/>
</dbReference>
<keyword evidence="3" id="KW-1185">Reference proteome</keyword>
<feature type="domain" description="Metallo-beta-lactamase" evidence="1">
    <location>
        <begin position="34"/>
        <end position="218"/>
    </location>
</feature>
<proteinExistence type="predicted"/>
<organism evidence="2 3">
    <name type="scientific">Methanocella arvoryzae (strain DSM 22066 / NBRC 105507 / MRE50)</name>
    <dbReference type="NCBI Taxonomy" id="351160"/>
    <lineage>
        <taxon>Archaea</taxon>
        <taxon>Methanobacteriati</taxon>
        <taxon>Methanobacteriota</taxon>
        <taxon>Stenosarchaea group</taxon>
        <taxon>Methanomicrobia</taxon>
        <taxon>Methanocellales</taxon>
        <taxon>Methanocellaceae</taxon>
        <taxon>Methanocella</taxon>
    </lineage>
</organism>
<dbReference type="SUPFAM" id="SSF56281">
    <property type="entry name" value="Metallo-hydrolase/oxidoreductase"/>
    <property type="match status" value="1"/>
</dbReference>
<dbReference type="GeneID" id="5144919"/>
<dbReference type="RefSeq" id="WP_012035500.1">
    <property type="nucleotide sequence ID" value="NC_009464.1"/>
</dbReference>
<dbReference type="InterPro" id="IPR036866">
    <property type="entry name" value="RibonucZ/Hydroxyglut_hydro"/>
</dbReference>
<dbReference type="PANTHER" id="PTHR46018">
    <property type="entry name" value="ZINC PHOSPHODIESTERASE ELAC PROTEIN 1"/>
    <property type="match status" value="1"/>
</dbReference>
<dbReference type="PANTHER" id="PTHR46018:SF2">
    <property type="entry name" value="ZINC PHOSPHODIESTERASE ELAC PROTEIN 1"/>
    <property type="match status" value="1"/>
</dbReference>
<dbReference type="CDD" id="cd07741">
    <property type="entry name" value="metallo-hydrolase-like_MBL-fold"/>
    <property type="match status" value="1"/>
</dbReference>
<dbReference type="OrthoDB" id="73420at2157"/>
<protein>
    <submittedName>
        <fullName evidence="2">Metallo-beta-lactamase</fullName>
    </submittedName>
</protein>
<dbReference type="EMBL" id="AM114193">
    <property type="protein sequence ID" value="CAJ37069.1"/>
    <property type="molecule type" value="Genomic_DNA"/>
</dbReference>
<evidence type="ECO:0000259" key="1">
    <source>
        <dbReference type="Pfam" id="PF12706"/>
    </source>
</evidence>
<name>Q0W3H4_METAR</name>
<evidence type="ECO:0000313" key="3">
    <source>
        <dbReference type="Proteomes" id="UP000000663"/>
    </source>
</evidence>
<dbReference type="InterPro" id="IPR001279">
    <property type="entry name" value="Metallo-B-lactamas"/>
</dbReference>
<evidence type="ECO:0000313" key="2">
    <source>
        <dbReference type="EMBL" id="CAJ37069.1"/>
    </source>
</evidence>
<dbReference type="AlphaFoldDB" id="Q0W3H4"/>
<gene>
    <name evidence="2" type="ORF">RCIX1895</name>
</gene>
<dbReference type="eggNOG" id="arCOG00499">
    <property type="taxonomic scope" value="Archaea"/>
</dbReference>
<dbReference type="Proteomes" id="UP000000663">
    <property type="component" value="Chromosome"/>
</dbReference>
<dbReference type="STRING" id="351160.RCIX1895"/>